<comment type="caution">
    <text evidence="1">The sequence shown here is derived from an EMBL/GenBank/DDBJ whole genome shotgun (WGS) entry which is preliminary data.</text>
</comment>
<dbReference type="InterPro" id="IPR002808">
    <property type="entry name" value="AdoCbi_amidolase"/>
</dbReference>
<proteinExistence type="predicted"/>
<dbReference type="PANTHER" id="PTHR35336:SF5">
    <property type="entry name" value="ADENOSYLCOBINAMIDE AMIDOHYDROLASE"/>
    <property type="match status" value="1"/>
</dbReference>
<dbReference type="AlphaFoldDB" id="A0A147KIB7"/>
<dbReference type="RefSeq" id="WP_083948012.1">
    <property type="nucleotide sequence ID" value="NZ_KQ950181.1"/>
</dbReference>
<protein>
    <recommendedName>
        <fullName evidence="3">Adenosylcobinamide amidohydrolase</fullName>
    </recommendedName>
</protein>
<gene>
    <name evidence="1" type="ORF">AC529_09010</name>
</gene>
<dbReference type="PATRIC" id="fig|665004.4.peg.1487"/>
<sequence>MDAARALDTETVGGALLTAQLWWRREDGRDLAALLWQAGPGWRMASSGVLGGGLGARDHVLNAQVDGDYRRTDPDRHLAELAARRGATGTGVGMLTAADVSRARFAADHGAEALVTVGLGRPTWAAADPALDEARLPADGHRPGTINILVAVPAPMSDAALVNLVATATEAKVQALLESGYACTGTASDAVCVAALVADTPEAEREPFGGVRSRWGGRVARAVHAAVAEGARAEMVRPGAGRPDDRARRLTRRR</sequence>
<accession>A0A147KIB7</accession>
<name>A0A147KIB7_THECS</name>
<dbReference type="STRING" id="665004.AC529_09010"/>
<evidence type="ECO:0000313" key="2">
    <source>
        <dbReference type="Proteomes" id="UP000074382"/>
    </source>
</evidence>
<dbReference type="EMBL" id="LGEM01000045">
    <property type="protein sequence ID" value="KUP97030.1"/>
    <property type="molecule type" value="Genomic_DNA"/>
</dbReference>
<organism evidence="1 2">
    <name type="scientific">Thermobifida cellulosilytica TB100</name>
    <dbReference type="NCBI Taxonomy" id="665004"/>
    <lineage>
        <taxon>Bacteria</taxon>
        <taxon>Bacillati</taxon>
        <taxon>Actinomycetota</taxon>
        <taxon>Actinomycetes</taxon>
        <taxon>Streptosporangiales</taxon>
        <taxon>Nocardiopsidaceae</taxon>
        <taxon>Thermobifida</taxon>
    </lineage>
</organism>
<reference evidence="2" key="1">
    <citation type="journal article" date="2017" name="Acta Aliment.">
        <title>Plant polysaccharide degrading enzyme system of Thermpbifida cellulosilytica TB100 revealed by de novo genome project data.</title>
        <authorList>
            <person name="Toth A."/>
            <person name="Baka E."/>
            <person name="Luzics S."/>
            <person name="Bata-Vidacs I."/>
            <person name="Nagy I."/>
            <person name="Balint B."/>
            <person name="Herceg R."/>
            <person name="Olasz F."/>
            <person name="Wilk T."/>
            <person name="Nagy T."/>
            <person name="Kriszt B."/>
            <person name="Nagy I."/>
            <person name="Kukolya J."/>
        </authorList>
    </citation>
    <scope>NUCLEOTIDE SEQUENCE [LARGE SCALE GENOMIC DNA]</scope>
    <source>
        <strain evidence="2">TB100</strain>
    </source>
</reference>
<keyword evidence="2" id="KW-1185">Reference proteome</keyword>
<dbReference type="Pfam" id="PF01955">
    <property type="entry name" value="CbiZ"/>
    <property type="match status" value="1"/>
</dbReference>
<dbReference type="InterPro" id="IPR052209">
    <property type="entry name" value="CbiZ"/>
</dbReference>
<dbReference type="PANTHER" id="PTHR35336">
    <property type="entry name" value="ADENOSYLCOBINAMIDE AMIDOHYDROLASE"/>
    <property type="match status" value="1"/>
</dbReference>
<dbReference type="Proteomes" id="UP000074382">
    <property type="component" value="Unassembled WGS sequence"/>
</dbReference>
<evidence type="ECO:0008006" key="3">
    <source>
        <dbReference type="Google" id="ProtNLM"/>
    </source>
</evidence>
<evidence type="ECO:0000313" key="1">
    <source>
        <dbReference type="EMBL" id="KUP97030.1"/>
    </source>
</evidence>